<dbReference type="Gene3D" id="3.20.20.70">
    <property type="entry name" value="Aldolase class I"/>
    <property type="match status" value="1"/>
</dbReference>
<dbReference type="SUPFAM" id="SSF51395">
    <property type="entry name" value="FMN-linked oxidoreductases"/>
    <property type="match status" value="1"/>
</dbReference>
<dbReference type="InterPro" id="IPR013785">
    <property type="entry name" value="Aldolase_TIM"/>
</dbReference>
<comment type="caution">
    <text evidence="1">The sequence shown here is derived from an EMBL/GenBank/DDBJ whole genome shotgun (WGS) entry which is preliminary data.</text>
</comment>
<dbReference type="RefSeq" id="WP_151536301.1">
    <property type="nucleotide sequence ID" value="NZ_WBOS01000011.1"/>
</dbReference>
<evidence type="ECO:0000313" key="1">
    <source>
        <dbReference type="EMBL" id="KAB2331605.1"/>
    </source>
</evidence>
<evidence type="ECO:0000313" key="2">
    <source>
        <dbReference type="Proteomes" id="UP000481030"/>
    </source>
</evidence>
<dbReference type="EMBL" id="WBOS01000011">
    <property type="protein sequence ID" value="KAB2331605.1"/>
    <property type="molecule type" value="Genomic_DNA"/>
</dbReference>
<sequence>MIAGFVGVEINGAHGYLIDQFVL</sequence>
<organism evidence="1 2">
    <name type="scientific">Cytobacillus depressus</name>
    <dbReference type="NCBI Taxonomy" id="1602942"/>
    <lineage>
        <taxon>Bacteria</taxon>
        <taxon>Bacillati</taxon>
        <taxon>Bacillota</taxon>
        <taxon>Bacilli</taxon>
        <taxon>Bacillales</taxon>
        <taxon>Bacillaceae</taxon>
        <taxon>Cytobacillus</taxon>
    </lineage>
</organism>
<keyword evidence="2" id="KW-1185">Reference proteome</keyword>
<proteinExistence type="predicted"/>
<protein>
    <submittedName>
        <fullName evidence="1">Uncharacterized protein</fullName>
    </submittedName>
</protein>
<name>A0A6L3V1N6_9BACI</name>
<accession>A0A6L3V1N6</accession>
<dbReference type="AlphaFoldDB" id="A0A6L3V1N6"/>
<reference evidence="1 2" key="1">
    <citation type="journal article" date="2016" name="Antonie Van Leeuwenhoek">
        <title>Bacillus depressus sp. nov., isolated from soil of a sunflower field.</title>
        <authorList>
            <person name="Wei X."/>
            <person name="Xin D."/>
            <person name="Xin Y."/>
            <person name="Zhang H."/>
            <person name="Wang T."/>
            <person name="Zhang J."/>
        </authorList>
    </citation>
    <scope>NUCLEOTIDE SEQUENCE [LARGE SCALE GENOMIC DNA]</scope>
    <source>
        <strain evidence="1 2">BZ1</strain>
    </source>
</reference>
<gene>
    <name evidence="1" type="ORF">F7731_18585</name>
</gene>
<dbReference type="Proteomes" id="UP000481030">
    <property type="component" value="Unassembled WGS sequence"/>
</dbReference>